<dbReference type="WBParaSite" id="PTRK_0001387800.1">
    <property type="protein sequence ID" value="PTRK_0001387800.1"/>
    <property type="gene ID" value="PTRK_0001387800"/>
</dbReference>
<evidence type="ECO:0000313" key="2">
    <source>
        <dbReference type="WBParaSite" id="PTRK_0001387800.1"/>
    </source>
</evidence>
<evidence type="ECO:0000313" key="1">
    <source>
        <dbReference type="Proteomes" id="UP000038045"/>
    </source>
</evidence>
<organism evidence="1 2">
    <name type="scientific">Parastrongyloides trichosuri</name>
    <name type="common">Possum-specific nematode worm</name>
    <dbReference type="NCBI Taxonomy" id="131310"/>
    <lineage>
        <taxon>Eukaryota</taxon>
        <taxon>Metazoa</taxon>
        <taxon>Ecdysozoa</taxon>
        <taxon>Nematoda</taxon>
        <taxon>Chromadorea</taxon>
        <taxon>Rhabditida</taxon>
        <taxon>Tylenchina</taxon>
        <taxon>Panagrolaimomorpha</taxon>
        <taxon>Strongyloidoidea</taxon>
        <taxon>Strongyloididae</taxon>
        <taxon>Parastrongyloides</taxon>
    </lineage>
</organism>
<proteinExistence type="predicted"/>
<dbReference type="Proteomes" id="UP000038045">
    <property type="component" value="Unplaced"/>
</dbReference>
<dbReference type="AlphaFoldDB" id="A0A0N4ZYL2"/>
<reference evidence="2" key="1">
    <citation type="submission" date="2017-02" db="UniProtKB">
        <authorList>
            <consortium name="WormBaseParasite"/>
        </authorList>
    </citation>
    <scope>IDENTIFICATION</scope>
</reference>
<sequence length="302" mass="33155">MVRERCSMKKTGPVSKKAALKQIFQESIIDEVSFVNSSLSSGPCNNVSVNDTGYLGDVSNGLAVTSKNNSLRNSSKTNITHNGSKNSSINNITRNGSRNSKVNVDGVTQENCINESESQYEMTEYKTSDLSCINDCAGENAETTIVQDGLLSHLPLASSTIIRGVQETFINNNSDLPGIDEVDETLVSSEDTLVSLEHTDMLVTEKSRQNFSRQSYNDISCEKLSLIESGVNKTNGLSGGDVTKSEVNGILNIMDNLCSNVLEIYKRYKEMGKSKSLTPLDVEQMKLDFKKLVAKYHTEYKS</sequence>
<keyword evidence="1" id="KW-1185">Reference proteome</keyword>
<protein>
    <submittedName>
        <fullName evidence="2">Activating transcription factor 7-interacting protein 2</fullName>
    </submittedName>
</protein>
<accession>A0A0N4ZYL2</accession>
<name>A0A0N4ZYL2_PARTI</name>